<dbReference type="PANTHER" id="PTHR31286:SF148">
    <property type="entry name" value="DUF4283 DOMAIN-CONTAINING PROTEIN"/>
    <property type="match status" value="1"/>
</dbReference>
<dbReference type="AlphaFoldDB" id="A0ABD0ZLH0"/>
<dbReference type="Pfam" id="PF14111">
    <property type="entry name" value="DUF4283"/>
    <property type="match status" value="1"/>
</dbReference>
<protein>
    <recommendedName>
        <fullName evidence="1">DUF4283 domain-containing protein</fullName>
    </recommendedName>
</protein>
<evidence type="ECO:0000313" key="3">
    <source>
        <dbReference type="Proteomes" id="UP001558713"/>
    </source>
</evidence>
<dbReference type="Proteomes" id="UP001558713">
    <property type="component" value="Unassembled WGS sequence"/>
</dbReference>
<accession>A0ABD0ZLH0</accession>
<organism evidence="2 3">
    <name type="scientific">Cardamine amara subsp. amara</name>
    <dbReference type="NCBI Taxonomy" id="228776"/>
    <lineage>
        <taxon>Eukaryota</taxon>
        <taxon>Viridiplantae</taxon>
        <taxon>Streptophyta</taxon>
        <taxon>Embryophyta</taxon>
        <taxon>Tracheophyta</taxon>
        <taxon>Spermatophyta</taxon>
        <taxon>Magnoliopsida</taxon>
        <taxon>eudicotyledons</taxon>
        <taxon>Gunneridae</taxon>
        <taxon>Pentapetalae</taxon>
        <taxon>rosids</taxon>
        <taxon>malvids</taxon>
        <taxon>Brassicales</taxon>
        <taxon>Brassicaceae</taxon>
        <taxon>Cardamineae</taxon>
        <taxon>Cardamine</taxon>
    </lineage>
</organism>
<dbReference type="EMBL" id="JBANAX010000931">
    <property type="protein sequence ID" value="KAL1188185.1"/>
    <property type="molecule type" value="Genomic_DNA"/>
</dbReference>
<sequence>MVVLLPAVAVHPPGRGSATTELVSGSDAGFQDQLQGSVVGVSQNSVAVHLEESKVLTLEIQRSEAVKSSEGLIAEGSVVEKVPVSVSDGLGVGVSVSEDSAAGVLDAEGSVERDLSSGVAEAGSSGPELLAQRTITGSEVGKSASHGERVKSYLSVATHKRPSLQKHDLSTCLDEGDQVIIVPDEILTDSPPLWEHLIIGKFPESAPHIAKIHVIVNKIWTYGNKSVKIDAYVVNSTTIKFRIRDRVIRERVLRRGMWNIADKPMIVSNYGPIIEEAQPALQRIPMWVELKQVPPSYFSWKGLSFLSSAVGEHKETAPGDRIMQAVR</sequence>
<keyword evidence="3" id="KW-1185">Reference proteome</keyword>
<reference evidence="2 3" key="1">
    <citation type="submission" date="2024-04" db="EMBL/GenBank/DDBJ databases">
        <title>Genome assembly C_amara_ONT_v2.</title>
        <authorList>
            <person name="Yant L."/>
            <person name="Moore C."/>
            <person name="Slenker M."/>
        </authorList>
    </citation>
    <scope>NUCLEOTIDE SEQUENCE [LARGE SCALE GENOMIC DNA]</scope>
    <source>
        <tissue evidence="2">Leaf</tissue>
    </source>
</reference>
<feature type="domain" description="DUF4283" evidence="1">
    <location>
        <begin position="193"/>
        <end position="271"/>
    </location>
</feature>
<dbReference type="PANTHER" id="PTHR31286">
    <property type="entry name" value="GLYCINE-RICH CELL WALL STRUCTURAL PROTEIN 1.8-LIKE"/>
    <property type="match status" value="1"/>
</dbReference>
<evidence type="ECO:0000313" key="2">
    <source>
        <dbReference type="EMBL" id="KAL1188185.1"/>
    </source>
</evidence>
<gene>
    <name evidence="2" type="ORF">V5N11_003214</name>
</gene>
<comment type="caution">
    <text evidence="2">The sequence shown here is derived from an EMBL/GenBank/DDBJ whole genome shotgun (WGS) entry which is preliminary data.</text>
</comment>
<dbReference type="InterPro" id="IPR025558">
    <property type="entry name" value="DUF4283"/>
</dbReference>
<proteinExistence type="predicted"/>
<dbReference type="InterPro" id="IPR040256">
    <property type="entry name" value="At4g02000-like"/>
</dbReference>
<name>A0ABD0ZLH0_CARAN</name>
<evidence type="ECO:0000259" key="1">
    <source>
        <dbReference type="Pfam" id="PF14111"/>
    </source>
</evidence>